<reference evidence="3" key="1">
    <citation type="submission" date="2022-06" db="EMBL/GenBank/DDBJ databases">
        <title>Genome sequencing of Brevibacillus sp. BB3-R1.</title>
        <authorList>
            <person name="Heo J."/>
            <person name="Lee D."/>
            <person name="Won M."/>
            <person name="Han B.-H."/>
            <person name="Hong S.-B."/>
            <person name="Kwon S.-W."/>
        </authorList>
    </citation>
    <scope>NUCLEOTIDE SEQUENCE</scope>
    <source>
        <strain evidence="3">BB3-R1</strain>
    </source>
</reference>
<evidence type="ECO:0000313" key="4">
    <source>
        <dbReference type="Proteomes" id="UP001056500"/>
    </source>
</evidence>
<name>A0ABY4WQD8_9BACL</name>
<gene>
    <name evidence="3" type="ORF">NDK47_05925</name>
</gene>
<keyword evidence="4" id="KW-1185">Reference proteome</keyword>
<keyword evidence="2" id="KW-0812">Transmembrane</keyword>
<organism evidence="3 4">
    <name type="scientific">Brevibacillus ruminantium</name>
    <dbReference type="NCBI Taxonomy" id="2950604"/>
    <lineage>
        <taxon>Bacteria</taxon>
        <taxon>Bacillati</taxon>
        <taxon>Bacillota</taxon>
        <taxon>Bacilli</taxon>
        <taxon>Bacillales</taxon>
        <taxon>Paenibacillaceae</taxon>
        <taxon>Brevibacillus</taxon>
    </lineage>
</organism>
<accession>A0ABY4WQD8</accession>
<dbReference type="Proteomes" id="UP001056500">
    <property type="component" value="Chromosome"/>
</dbReference>
<feature type="region of interest" description="Disordered" evidence="1">
    <location>
        <begin position="76"/>
        <end position="111"/>
    </location>
</feature>
<dbReference type="RefSeq" id="WP_251873941.1">
    <property type="nucleotide sequence ID" value="NZ_CP098755.1"/>
</dbReference>
<sequence>MDILEQQLTNRKELVHQALRLTPEEARKLEQRTMASLTASQTKGKRSFARQWALAGIAVAAALFLWIQPFSLQPDTDPGQHLTAPPEPSPFRATSPGHELPTEPKPAAVSWQTEEERLELYRVFELGMTYDEAKRLFPELGELGPQGGLEGLGEAGLHEATMPVVLGNEQAVLSLHFQNGFLYAARYQIESRDEQKVQQLKKNLEAFYAPAFGSPTAEKIESGDSLAWGPYFNLALTKNYDGRFFLVWGMQGGEPGLEELYREREFTVQEAVDLALANKREFPSNTGEAKVVPVKGIPETVATTTLRTKVKLLYRGDYLVRFERIWTVKDKNGQDQQRSSVWSYQVTEEGGAKLAESRDIDQSMMDYLNAFTSRKD</sequence>
<keyword evidence="2" id="KW-1133">Transmembrane helix</keyword>
<protein>
    <submittedName>
        <fullName evidence="3">Uncharacterized protein</fullName>
    </submittedName>
</protein>
<dbReference type="EMBL" id="CP098755">
    <property type="protein sequence ID" value="USG66836.1"/>
    <property type="molecule type" value="Genomic_DNA"/>
</dbReference>
<evidence type="ECO:0000256" key="2">
    <source>
        <dbReference type="SAM" id="Phobius"/>
    </source>
</evidence>
<keyword evidence="2" id="KW-0472">Membrane</keyword>
<evidence type="ECO:0000256" key="1">
    <source>
        <dbReference type="SAM" id="MobiDB-lite"/>
    </source>
</evidence>
<evidence type="ECO:0000313" key="3">
    <source>
        <dbReference type="EMBL" id="USG66836.1"/>
    </source>
</evidence>
<feature type="transmembrane region" description="Helical" evidence="2">
    <location>
        <begin position="52"/>
        <end position="72"/>
    </location>
</feature>
<proteinExistence type="predicted"/>